<keyword evidence="13" id="KW-1185">Reference proteome</keyword>
<sequence>MSSFRWGSRPTDTDAQEVVQSAADAAVQVESRELTAGPAAMPGPPDKWKKGECIGTGAFGHVYLGLNCSTGELLAVKEVTMCIRDNQHQQEAWQQLEQELAVLSSLSHPNIVRCYGTAREGPSLLIFLEYVPGGSLASLVAKFGPLDEAVIRTYTRQLLSGLAYLHALRTIHRDIKCANLLLDKEGVIKLADLGMAKQLVEAVSVTQSFKGSAFWMAPEVVRQQGHGPAADIWSVGCTVLEMATGKPPWHECTSQVQAIYKIASSNESPAAPDNLSPTAASFLQLCLHRDPAMRPSAQQLLQHPFVAGADVHIPPCPLLQQQRQQQQRQQQQSGLALMAGDCLDEVGADAAAAAACMKRSSRGAASRWDQQQLVQSQRNVSPKRTRTTSATGGRAAGNGAQSAGVSRQQSSNGWKPAGAAAIAAAAAAPGSFRQLQSRLVGCEASAAGGAACS</sequence>
<dbReference type="Proteomes" id="UP000256970">
    <property type="component" value="Unassembled WGS sequence"/>
</dbReference>
<accession>A0A383WCR6</accession>
<dbReference type="GO" id="GO:0004709">
    <property type="term" value="F:MAP kinase kinase kinase activity"/>
    <property type="evidence" value="ECO:0007669"/>
    <property type="project" value="UniProtKB-EC"/>
</dbReference>
<dbReference type="PROSITE" id="PS00107">
    <property type="entry name" value="PROTEIN_KINASE_ATP"/>
    <property type="match status" value="1"/>
</dbReference>
<evidence type="ECO:0000256" key="7">
    <source>
        <dbReference type="ARBA" id="ARBA00047559"/>
    </source>
</evidence>
<keyword evidence="6 9" id="KW-0067">ATP-binding</keyword>
<dbReference type="AlphaFoldDB" id="A0A383WCR6"/>
<evidence type="ECO:0000256" key="10">
    <source>
        <dbReference type="SAM" id="MobiDB-lite"/>
    </source>
</evidence>
<evidence type="ECO:0000256" key="2">
    <source>
        <dbReference type="ARBA" id="ARBA00012406"/>
    </source>
</evidence>
<evidence type="ECO:0000256" key="9">
    <source>
        <dbReference type="PROSITE-ProRule" id="PRU10141"/>
    </source>
</evidence>
<evidence type="ECO:0000256" key="1">
    <source>
        <dbReference type="ARBA" id="ARBA00006529"/>
    </source>
</evidence>
<keyword evidence="4 9" id="KW-0547">Nucleotide-binding</keyword>
<organism evidence="12 13">
    <name type="scientific">Tetradesmus obliquus</name>
    <name type="common">Green alga</name>
    <name type="synonym">Acutodesmus obliquus</name>
    <dbReference type="NCBI Taxonomy" id="3088"/>
    <lineage>
        <taxon>Eukaryota</taxon>
        <taxon>Viridiplantae</taxon>
        <taxon>Chlorophyta</taxon>
        <taxon>core chlorophytes</taxon>
        <taxon>Chlorophyceae</taxon>
        <taxon>CS clade</taxon>
        <taxon>Sphaeropleales</taxon>
        <taxon>Scenedesmaceae</taxon>
        <taxon>Tetradesmus</taxon>
    </lineage>
</organism>
<dbReference type="SMART" id="SM00220">
    <property type="entry name" value="S_TKc"/>
    <property type="match status" value="1"/>
</dbReference>
<dbReference type="STRING" id="3088.A0A383WCR6"/>
<dbReference type="SUPFAM" id="SSF56112">
    <property type="entry name" value="Protein kinase-like (PK-like)"/>
    <property type="match status" value="1"/>
</dbReference>
<dbReference type="PANTHER" id="PTHR48016">
    <property type="entry name" value="MAP KINASE KINASE KINASE SSK2-RELATED-RELATED"/>
    <property type="match status" value="1"/>
</dbReference>
<dbReference type="InterPro" id="IPR000719">
    <property type="entry name" value="Prot_kinase_dom"/>
</dbReference>
<gene>
    <name evidence="12" type="ORF">BQ4739_LOCUS15132</name>
</gene>
<dbReference type="InterPro" id="IPR050538">
    <property type="entry name" value="MAP_kinase_kinase_kinase"/>
</dbReference>
<dbReference type="GO" id="GO:0005524">
    <property type="term" value="F:ATP binding"/>
    <property type="evidence" value="ECO:0007669"/>
    <property type="project" value="UniProtKB-UniRule"/>
</dbReference>
<dbReference type="EMBL" id="FNXT01001221">
    <property type="protein sequence ID" value="SZX74814.1"/>
    <property type="molecule type" value="Genomic_DNA"/>
</dbReference>
<evidence type="ECO:0000256" key="5">
    <source>
        <dbReference type="ARBA" id="ARBA00022777"/>
    </source>
</evidence>
<reference evidence="12 13" key="1">
    <citation type="submission" date="2016-10" db="EMBL/GenBank/DDBJ databases">
        <authorList>
            <person name="Cai Z."/>
        </authorList>
    </citation>
    <scope>NUCLEOTIDE SEQUENCE [LARGE SCALE GENOMIC DNA]</scope>
</reference>
<evidence type="ECO:0000259" key="11">
    <source>
        <dbReference type="PROSITE" id="PS50011"/>
    </source>
</evidence>
<dbReference type="PROSITE" id="PS50011">
    <property type="entry name" value="PROTEIN_KINASE_DOM"/>
    <property type="match status" value="1"/>
</dbReference>
<feature type="compositionally biased region" description="Low complexity" evidence="10">
    <location>
        <begin position="387"/>
        <end position="400"/>
    </location>
</feature>
<feature type="compositionally biased region" description="Polar residues" evidence="10">
    <location>
        <begin position="401"/>
        <end position="413"/>
    </location>
</feature>
<proteinExistence type="inferred from homology"/>
<feature type="domain" description="Protein kinase" evidence="11">
    <location>
        <begin position="48"/>
        <end position="306"/>
    </location>
</feature>
<dbReference type="InterPro" id="IPR011009">
    <property type="entry name" value="Kinase-like_dom_sf"/>
</dbReference>
<keyword evidence="3" id="KW-0808">Transferase</keyword>
<evidence type="ECO:0000313" key="12">
    <source>
        <dbReference type="EMBL" id="SZX74814.1"/>
    </source>
</evidence>
<dbReference type="EC" id="2.7.11.25" evidence="2"/>
<feature type="compositionally biased region" description="Polar residues" evidence="10">
    <location>
        <begin position="368"/>
        <end position="380"/>
    </location>
</feature>
<feature type="binding site" evidence="9">
    <location>
        <position position="77"/>
    </location>
    <ligand>
        <name>ATP</name>
        <dbReference type="ChEBI" id="CHEBI:30616"/>
    </ligand>
</feature>
<keyword evidence="5" id="KW-0418">Kinase</keyword>
<feature type="region of interest" description="Disordered" evidence="10">
    <location>
        <begin position="365"/>
        <end position="413"/>
    </location>
</feature>
<comment type="catalytic activity">
    <reaction evidence="8">
        <text>L-seryl-[protein] + ATP = O-phospho-L-seryl-[protein] + ADP + H(+)</text>
        <dbReference type="Rhea" id="RHEA:17989"/>
        <dbReference type="Rhea" id="RHEA-COMP:9863"/>
        <dbReference type="Rhea" id="RHEA-COMP:11604"/>
        <dbReference type="ChEBI" id="CHEBI:15378"/>
        <dbReference type="ChEBI" id="CHEBI:29999"/>
        <dbReference type="ChEBI" id="CHEBI:30616"/>
        <dbReference type="ChEBI" id="CHEBI:83421"/>
        <dbReference type="ChEBI" id="CHEBI:456216"/>
        <dbReference type="EC" id="2.7.11.25"/>
    </reaction>
</comment>
<name>A0A383WCR6_TETOB</name>
<dbReference type="Gene3D" id="1.10.510.10">
    <property type="entry name" value="Transferase(Phosphotransferase) domain 1"/>
    <property type="match status" value="1"/>
</dbReference>
<dbReference type="Pfam" id="PF00069">
    <property type="entry name" value="Pkinase"/>
    <property type="match status" value="1"/>
</dbReference>
<protein>
    <recommendedName>
        <fullName evidence="2">mitogen-activated protein kinase kinase kinase</fullName>
        <ecNumber evidence="2">2.7.11.25</ecNumber>
    </recommendedName>
</protein>
<evidence type="ECO:0000256" key="6">
    <source>
        <dbReference type="ARBA" id="ARBA00022840"/>
    </source>
</evidence>
<dbReference type="FunFam" id="1.10.510.10:FF:000571">
    <property type="entry name" value="Maternal embryonic leucine zipper kinase"/>
    <property type="match status" value="1"/>
</dbReference>
<dbReference type="InterPro" id="IPR017441">
    <property type="entry name" value="Protein_kinase_ATP_BS"/>
</dbReference>
<evidence type="ECO:0000256" key="8">
    <source>
        <dbReference type="ARBA" id="ARBA00048329"/>
    </source>
</evidence>
<comment type="similarity">
    <text evidence="1">Belongs to the protein kinase superfamily. STE Ser/Thr protein kinase family. MAP kinase kinase kinase subfamily.</text>
</comment>
<comment type="catalytic activity">
    <reaction evidence="7">
        <text>L-threonyl-[protein] + ATP = O-phospho-L-threonyl-[protein] + ADP + H(+)</text>
        <dbReference type="Rhea" id="RHEA:46608"/>
        <dbReference type="Rhea" id="RHEA-COMP:11060"/>
        <dbReference type="Rhea" id="RHEA-COMP:11605"/>
        <dbReference type="ChEBI" id="CHEBI:15378"/>
        <dbReference type="ChEBI" id="CHEBI:30013"/>
        <dbReference type="ChEBI" id="CHEBI:30616"/>
        <dbReference type="ChEBI" id="CHEBI:61977"/>
        <dbReference type="ChEBI" id="CHEBI:456216"/>
        <dbReference type="EC" id="2.7.11.25"/>
    </reaction>
</comment>
<evidence type="ECO:0000313" key="13">
    <source>
        <dbReference type="Proteomes" id="UP000256970"/>
    </source>
</evidence>
<dbReference type="PANTHER" id="PTHR48016:SF56">
    <property type="entry name" value="MAPKK KINASE"/>
    <property type="match status" value="1"/>
</dbReference>
<evidence type="ECO:0000256" key="3">
    <source>
        <dbReference type="ARBA" id="ARBA00022679"/>
    </source>
</evidence>
<evidence type="ECO:0000256" key="4">
    <source>
        <dbReference type="ARBA" id="ARBA00022741"/>
    </source>
</evidence>